<protein>
    <submittedName>
        <fullName evidence="2">Uncharacterized protein</fullName>
    </submittedName>
</protein>
<comment type="caution">
    <text evidence="2">The sequence shown here is derived from an EMBL/GenBank/DDBJ whole genome shotgun (WGS) entry which is preliminary data.</text>
</comment>
<feature type="compositionally biased region" description="Low complexity" evidence="1">
    <location>
        <begin position="121"/>
        <end position="131"/>
    </location>
</feature>
<accession>A0ABR1G068</accession>
<gene>
    <name evidence="2" type="ORF">SO694_0001946</name>
</gene>
<organism evidence="2 3">
    <name type="scientific">Aureococcus anophagefferens</name>
    <name type="common">Harmful bloom alga</name>
    <dbReference type="NCBI Taxonomy" id="44056"/>
    <lineage>
        <taxon>Eukaryota</taxon>
        <taxon>Sar</taxon>
        <taxon>Stramenopiles</taxon>
        <taxon>Ochrophyta</taxon>
        <taxon>Pelagophyceae</taxon>
        <taxon>Pelagomonadales</taxon>
        <taxon>Pelagomonadaceae</taxon>
        <taxon>Aureococcus</taxon>
    </lineage>
</organism>
<feature type="region of interest" description="Disordered" evidence="1">
    <location>
        <begin position="200"/>
        <end position="230"/>
    </location>
</feature>
<feature type="region of interest" description="Disordered" evidence="1">
    <location>
        <begin position="101"/>
        <end position="152"/>
    </location>
</feature>
<reference evidence="2 3" key="1">
    <citation type="submission" date="2024-03" db="EMBL/GenBank/DDBJ databases">
        <title>Aureococcus anophagefferens CCMP1851 and Kratosvirus quantuckense: Draft genome of a second virus-susceptible host strain in the model system.</title>
        <authorList>
            <person name="Chase E."/>
            <person name="Truchon A.R."/>
            <person name="Schepens W."/>
            <person name="Wilhelm S.W."/>
        </authorList>
    </citation>
    <scope>NUCLEOTIDE SEQUENCE [LARGE SCALE GENOMIC DNA]</scope>
    <source>
        <strain evidence="2 3">CCMP1851</strain>
    </source>
</reference>
<evidence type="ECO:0000313" key="2">
    <source>
        <dbReference type="EMBL" id="KAK7241905.1"/>
    </source>
</evidence>
<evidence type="ECO:0000256" key="1">
    <source>
        <dbReference type="SAM" id="MobiDB-lite"/>
    </source>
</evidence>
<proteinExistence type="predicted"/>
<dbReference type="Proteomes" id="UP001363151">
    <property type="component" value="Unassembled WGS sequence"/>
</dbReference>
<keyword evidence="3" id="KW-1185">Reference proteome</keyword>
<name>A0ABR1G068_AURAN</name>
<evidence type="ECO:0000313" key="3">
    <source>
        <dbReference type="Proteomes" id="UP001363151"/>
    </source>
</evidence>
<sequence length="230" mass="24448">MLLTPTKQSKAFASPSALEASTLEAILTCPQPADSWWSASDFRRYLVGLEAAGEVPELPSVVVIARALNKSELFGVSRTRTDEGRLLYRVRPPLARAMMLARSPAKRSPKTPERRKATPEGAPAGAAARARAAVDARAARGRRDAGDGLPPLRRRGRIETVLVPERGASRAAVAGARAAVPRREPPRAAAVAAVAATWLPSSSDDCDSDGELRARRSSSRATARQALAAR</sequence>
<feature type="compositionally biased region" description="Basic and acidic residues" evidence="1">
    <location>
        <begin position="132"/>
        <end position="146"/>
    </location>
</feature>
<dbReference type="EMBL" id="JBBJCI010000152">
    <property type="protein sequence ID" value="KAK7241905.1"/>
    <property type="molecule type" value="Genomic_DNA"/>
</dbReference>
<feature type="compositionally biased region" description="Low complexity" evidence="1">
    <location>
        <begin position="219"/>
        <end position="230"/>
    </location>
</feature>